<dbReference type="HOGENOM" id="CLU_2713553_0_0_0"/>
<dbReference type="EMBL" id="AP012029">
    <property type="protein sequence ID" value="BAJ62348.1"/>
    <property type="molecule type" value="Genomic_DNA"/>
</dbReference>
<dbReference type="Proteomes" id="UP000008922">
    <property type="component" value="Chromosome"/>
</dbReference>
<protein>
    <submittedName>
        <fullName evidence="1">Uncharacterized protein</fullName>
    </submittedName>
</protein>
<reference evidence="1 2" key="1">
    <citation type="submission" date="2010-12" db="EMBL/GenBank/DDBJ databases">
        <title>Whole genome sequence of Anaerolinea thermophila UNI-1.</title>
        <authorList>
            <person name="Narita-Yamada S."/>
            <person name="Kishi E."/>
            <person name="Watanabe Y."/>
            <person name="Takasaki K."/>
            <person name="Ankai A."/>
            <person name="Oguchi A."/>
            <person name="Fukui S."/>
            <person name="Takahashi M."/>
            <person name="Yashiro I."/>
            <person name="Hosoyama A."/>
            <person name="Sekiguchi Y."/>
            <person name="Hanada S."/>
            <person name="Fujita N."/>
        </authorList>
    </citation>
    <scope>NUCLEOTIDE SEQUENCE [LARGE SCALE GENOMIC DNA]</scope>
    <source>
        <strain evidence="2">DSM 14523 / JCM 11388 / NBRC 100420 / UNI-1</strain>
    </source>
</reference>
<accession>E8N013</accession>
<sequence>MPGVRVECRSEYTYPQRPVALWFDQNRVTVAEAEHESRTPRGKLFRVRLEDGRRFELLYEELTDEWSVREIA</sequence>
<evidence type="ECO:0000313" key="2">
    <source>
        <dbReference type="Proteomes" id="UP000008922"/>
    </source>
</evidence>
<name>E8N013_ANATU</name>
<dbReference type="STRING" id="926569.ANT_03140"/>
<evidence type="ECO:0000313" key="1">
    <source>
        <dbReference type="EMBL" id="BAJ62348.1"/>
    </source>
</evidence>
<dbReference type="KEGG" id="atm:ANT_03140"/>
<organism evidence="1 2">
    <name type="scientific">Anaerolinea thermophila (strain DSM 14523 / JCM 11388 / NBRC 100420 / UNI-1)</name>
    <dbReference type="NCBI Taxonomy" id="926569"/>
    <lineage>
        <taxon>Bacteria</taxon>
        <taxon>Bacillati</taxon>
        <taxon>Chloroflexota</taxon>
        <taxon>Anaerolineae</taxon>
        <taxon>Anaerolineales</taxon>
        <taxon>Anaerolineaceae</taxon>
        <taxon>Anaerolinea</taxon>
    </lineage>
</organism>
<dbReference type="InParanoid" id="E8N013"/>
<dbReference type="AlphaFoldDB" id="E8N013"/>
<dbReference type="RefSeq" id="WP_013558745.1">
    <property type="nucleotide sequence ID" value="NC_014960.1"/>
</dbReference>
<keyword evidence="2" id="KW-1185">Reference proteome</keyword>
<proteinExistence type="predicted"/>
<gene>
    <name evidence="1" type="ordered locus">ANT_03140</name>
</gene>